<evidence type="ECO:0000313" key="2">
    <source>
        <dbReference type="EMBL" id="REC54243.1"/>
    </source>
</evidence>
<feature type="domain" description="N-acetyltransferase" evidence="1">
    <location>
        <begin position="17"/>
        <end position="166"/>
    </location>
</feature>
<dbReference type="Proteomes" id="UP000256512">
    <property type="component" value="Unassembled WGS sequence"/>
</dbReference>
<evidence type="ECO:0000313" key="3">
    <source>
        <dbReference type="Proteomes" id="UP000256512"/>
    </source>
</evidence>
<dbReference type="InterPro" id="IPR000182">
    <property type="entry name" value="GNAT_dom"/>
</dbReference>
<name>A0A3D9BL34_9FLAO</name>
<dbReference type="Gene3D" id="3.40.630.30">
    <property type="match status" value="1"/>
</dbReference>
<keyword evidence="2" id="KW-0808">Transferase</keyword>
<dbReference type="PANTHER" id="PTHR43792">
    <property type="entry name" value="GNAT FAMILY, PUTATIVE (AFU_ORTHOLOGUE AFUA_3G00765)-RELATED-RELATED"/>
    <property type="match status" value="1"/>
</dbReference>
<dbReference type="GO" id="GO:0016747">
    <property type="term" value="F:acyltransferase activity, transferring groups other than amino-acyl groups"/>
    <property type="evidence" value="ECO:0007669"/>
    <property type="project" value="InterPro"/>
</dbReference>
<dbReference type="InterPro" id="IPR016181">
    <property type="entry name" value="Acyl_CoA_acyltransferase"/>
</dbReference>
<comment type="caution">
    <text evidence="2">The sequence shown here is derived from an EMBL/GenBank/DDBJ whole genome shotgun (WGS) entry which is preliminary data.</text>
</comment>
<keyword evidence="3" id="KW-1185">Reference proteome</keyword>
<dbReference type="Pfam" id="PF13302">
    <property type="entry name" value="Acetyltransf_3"/>
    <property type="match status" value="1"/>
</dbReference>
<gene>
    <name evidence="2" type="ORF">DRF62_10565</name>
</gene>
<dbReference type="EMBL" id="QNVS01000028">
    <property type="protein sequence ID" value="REC54243.1"/>
    <property type="molecule type" value="Genomic_DNA"/>
</dbReference>
<dbReference type="InterPro" id="IPR051531">
    <property type="entry name" value="N-acetyltransferase"/>
</dbReference>
<dbReference type="AlphaFoldDB" id="A0A3D9BL34"/>
<evidence type="ECO:0000259" key="1">
    <source>
        <dbReference type="PROSITE" id="PS51186"/>
    </source>
</evidence>
<sequence>MNLPPYNKFPKIVSETIILRKIQDDDIKDIVEISFYDAMPALTVENAKEMQNRINQDYQNGTSIHWGIANKQTNQIMGTLGYYRGFENGIGELGCILKSEFHGKGFMTTAMKLVAEFGLNHMRLTKVIAITDKNNNSAIKLFNRVGFVKTADLEENEIEYQFVNKF</sequence>
<organism evidence="2 3">
    <name type="scientific">Chryseobacterium piscium</name>
    <dbReference type="NCBI Taxonomy" id="333702"/>
    <lineage>
        <taxon>Bacteria</taxon>
        <taxon>Pseudomonadati</taxon>
        <taxon>Bacteroidota</taxon>
        <taxon>Flavobacteriia</taxon>
        <taxon>Flavobacteriales</taxon>
        <taxon>Weeksellaceae</taxon>
        <taxon>Chryseobacterium group</taxon>
        <taxon>Chryseobacterium</taxon>
    </lineage>
</organism>
<dbReference type="RefSeq" id="WP_115950284.1">
    <property type="nucleotide sequence ID" value="NZ_QNVS01000028.1"/>
</dbReference>
<dbReference type="SUPFAM" id="SSF55729">
    <property type="entry name" value="Acyl-CoA N-acyltransferases (Nat)"/>
    <property type="match status" value="1"/>
</dbReference>
<dbReference type="PROSITE" id="PS51186">
    <property type="entry name" value="GNAT"/>
    <property type="match status" value="1"/>
</dbReference>
<reference evidence="2 3" key="1">
    <citation type="journal article" date="2006" name="Int. J. Syst. Evol. Microbiol.">
        <title>Chryseobacterium piscium sp. nov., isolated from fish of the South Atlantic Ocean off South Africa.</title>
        <authorList>
            <person name="de Beer H."/>
            <person name="Hugo C.J."/>
            <person name="Jooste P.J."/>
            <person name="Vancanneyt M."/>
            <person name="Coenye T."/>
            <person name="Vandamme P."/>
        </authorList>
    </citation>
    <scope>NUCLEOTIDE SEQUENCE [LARGE SCALE GENOMIC DNA]</scope>
    <source>
        <strain evidence="2 3">CCUG 51923</strain>
    </source>
</reference>
<accession>A0A3D9BL34</accession>
<proteinExistence type="predicted"/>
<protein>
    <submittedName>
        <fullName evidence="2">N-acetyltransferase</fullName>
    </submittedName>
</protein>